<keyword evidence="1" id="KW-0472">Membrane</keyword>
<name>A0A1M6F1T9_9FIRM</name>
<evidence type="ECO:0000313" key="2">
    <source>
        <dbReference type="EMBL" id="SHI91606.1"/>
    </source>
</evidence>
<dbReference type="EMBL" id="FQZV01000010">
    <property type="protein sequence ID" value="SHI91606.1"/>
    <property type="molecule type" value="Genomic_DNA"/>
</dbReference>
<sequence length="134" mass="15934">MELIFMPAIINSFFIFNLVYLFKKGFHKTQKLIFILLLMTALIFFTATLDALSVIGHWIGVYELPSEIGQITHIYYNKVPGKSSSLVINYNKIYEFDYRLVKNREFYQNRSYQVIYTPINKVVYRIIDLDRPIF</sequence>
<dbReference type="AlphaFoldDB" id="A0A1M6F1T9"/>
<gene>
    <name evidence="2" type="ORF">SAMN02745975_00876</name>
</gene>
<keyword evidence="1" id="KW-1133">Transmembrane helix</keyword>
<keyword evidence="1" id="KW-0812">Transmembrane</keyword>
<feature type="transmembrane region" description="Helical" evidence="1">
    <location>
        <begin position="34"/>
        <end position="59"/>
    </location>
</feature>
<evidence type="ECO:0000256" key="1">
    <source>
        <dbReference type="SAM" id="Phobius"/>
    </source>
</evidence>
<organism evidence="2 3">
    <name type="scientific">Geosporobacter subterraneus DSM 17957</name>
    <dbReference type="NCBI Taxonomy" id="1121919"/>
    <lineage>
        <taxon>Bacteria</taxon>
        <taxon>Bacillati</taxon>
        <taxon>Bacillota</taxon>
        <taxon>Clostridia</taxon>
        <taxon>Peptostreptococcales</taxon>
        <taxon>Thermotaleaceae</taxon>
        <taxon>Geosporobacter</taxon>
    </lineage>
</organism>
<reference evidence="3" key="1">
    <citation type="submission" date="2016-11" db="EMBL/GenBank/DDBJ databases">
        <authorList>
            <person name="Varghese N."/>
            <person name="Submissions S."/>
        </authorList>
    </citation>
    <scope>NUCLEOTIDE SEQUENCE [LARGE SCALE GENOMIC DNA]</scope>
    <source>
        <strain evidence="3">DSM 17957</strain>
    </source>
</reference>
<accession>A0A1M6F1T9</accession>
<proteinExistence type="predicted"/>
<protein>
    <submittedName>
        <fullName evidence="2">Uncharacterized protein</fullName>
    </submittedName>
</protein>
<dbReference type="Proteomes" id="UP000184536">
    <property type="component" value="Unassembled WGS sequence"/>
</dbReference>
<feature type="transmembrane region" description="Helical" evidence="1">
    <location>
        <begin position="6"/>
        <end position="22"/>
    </location>
</feature>
<dbReference type="RefSeq" id="WP_110940150.1">
    <property type="nucleotide sequence ID" value="NZ_FQZV01000010.1"/>
</dbReference>
<keyword evidence="3" id="KW-1185">Reference proteome</keyword>
<evidence type="ECO:0000313" key="3">
    <source>
        <dbReference type="Proteomes" id="UP000184536"/>
    </source>
</evidence>